<protein>
    <submittedName>
        <fullName evidence="1">AAA family ATPase</fullName>
    </submittedName>
</protein>
<evidence type="ECO:0000313" key="2">
    <source>
        <dbReference type="Proteomes" id="UP000572072"/>
    </source>
</evidence>
<organism evidence="1 2">
    <name type="scientific">Vibrio rotiferianus</name>
    <dbReference type="NCBI Taxonomy" id="190895"/>
    <lineage>
        <taxon>Bacteria</taxon>
        <taxon>Pseudomonadati</taxon>
        <taxon>Pseudomonadota</taxon>
        <taxon>Gammaproteobacteria</taxon>
        <taxon>Vibrionales</taxon>
        <taxon>Vibrionaceae</taxon>
        <taxon>Vibrio</taxon>
    </lineage>
</organism>
<reference evidence="1 2" key="1">
    <citation type="submission" date="2019-08" db="EMBL/GenBank/DDBJ databases">
        <title>Draft genome sequencing and comparative genomics of hatchery-associated Vibrios.</title>
        <authorList>
            <person name="Kehlet-Delgado H."/>
            <person name="Mueller R.S."/>
        </authorList>
    </citation>
    <scope>NUCLEOTIDE SEQUENCE [LARGE SCALE GENOMIC DNA]</scope>
    <source>
        <strain evidence="1 2">00-78-3</strain>
    </source>
</reference>
<sequence>MNIPVLYIFSGLPASGKSTLAKLLARKTGAMYLRVDTVEQGLRDLCNVKVEGEGYRLSYRVIRDNLELGVSCIADSCNPIELTRQEWQQVAESVDARFVNIEVCCSDSDEHEYRVNTRVSEVTNLRLPDWNQVRNRHYEAWKGNVIRIDTSGQQIETSFSELVDKLGI</sequence>
<dbReference type="EMBL" id="VTYN01000012">
    <property type="protein sequence ID" value="NOH49014.1"/>
    <property type="molecule type" value="Genomic_DNA"/>
</dbReference>
<evidence type="ECO:0000313" key="1">
    <source>
        <dbReference type="EMBL" id="NOH49014.1"/>
    </source>
</evidence>
<dbReference type="Proteomes" id="UP000572072">
    <property type="component" value="Unassembled WGS sequence"/>
</dbReference>
<dbReference type="Pfam" id="PF13671">
    <property type="entry name" value="AAA_33"/>
    <property type="match status" value="1"/>
</dbReference>
<dbReference type="PANTHER" id="PTHR37807">
    <property type="entry name" value="OS07G0160300 PROTEIN"/>
    <property type="match status" value="1"/>
</dbReference>
<dbReference type="RefSeq" id="WP_171358152.1">
    <property type="nucleotide sequence ID" value="NZ_VTYN01000012.1"/>
</dbReference>
<dbReference type="Gene3D" id="3.40.50.300">
    <property type="entry name" value="P-loop containing nucleotide triphosphate hydrolases"/>
    <property type="match status" value="1"/>
</dbReference>
<comment type="caution">
    <text evidence="1">The sequence shown here is derived from an EMBL/GenBank/DDBJ whole genome shotgun (WGS) entry which is preliminary data.</text>
</comment>
<dbReference type="SUPFAM" id="SSF52540">
    <property type="entry name" value="P-loop containing nucleoside triphosphate hydrolases"/>
    <property type="match status" value="1"/>
</dbReference>
<proteinExistence type="predicted"/>
<dbReference type="AlphaFoldDB" id="A0A7Y4E2L5"/>
<name>A0A7Y4E2L5_9VIBR</name>
<accession>A0A7Y4E2L5</accession>
<gene>
    <name evidence="1" type="ORF">F0262_13230</name>
</gene>
<dbReference type="PANTHER" id="PTHR37807:SF3">
    <property type="entry name" value="OS07G0160300 PROTEIN"/>
    <property type="match status" value="1"/>
</dbReference>
<dbReference type="InterPro" id="IPR027417">
    <property type="entry name" value="P-loop_NTPase"/>
</dbReference>